<accession>A9KC46</accession>
<evidence type="ECO:0000256" key="1">
    <source>
        <dbReference type="SAM" id="MobiDB-lite"/>
    </source>
</evidence>
<organism evidence="2 3">
    <name type="scientific">Coxiella burnetii (strain Dugway 5J108-111)</name>
    <dbReference type="NCBI Taxonomy" id="434922"/>
    <lineage>
        <taxon>Bacteria</taxon>
        <taxon>Pseudomonadati</taxon>
        <taxon>Pseudomonadota</taxon>
        <taxon>Gammaproteobacteria</taxon>
        <taxon>Legionellales</taxon>
        <taxon>Coxiellaceae</taxon>
        <taxon>Coxiella</taxon>
    </lineage>
</organism>
<dbReference type="Proteomes" id="UP000008555">
    <property type="component" value="Chromosome"/>
</dbReference>
<reference evidence="2 3" key="1">
    <citation type="journal article" date="2009" name="Infect. Immun.">
        <title>Comparative genomics reveal extensive transposon-mediated genomic plasticity and diversity among potential effector proteins within the genus Coxiella.</title>
        <authorList>
            <person name="Beare P.A."/>
            <person name="Unsworth N."/>
            <person name="Andoh M."/>
            <person name="Voth D.E."/>
            <person name="Omsland A."/>
            <person name="Gilk S.D."/>
            <person name="Williams K.P."/>
            <person name="Sobral B.W."/>
            <person name="Kupko J.J.III."/>
            <person name="Porcella S.F."/>
            <person name="Samuel J.E."/>
            <person name="Heinzen R.A."/>
        </authorList>
    </citation>
    <scope>NUCLEOTIDE SEQUENCE [LARGE SCALE GENOMIC DNA]</scope>
    <source>
        <strain evidence="2 3">Dugway 5J108-111</strain>
    </source>
</reference>
<dbReference type="HOGENOM" id="CLU_423740_0_0_6"/>
<dbReference type="KEGG" id="cbd:CBUD_0638"/>
<dbReference type="AlphaFoldDB" id="A9KC46"/>
<feature type="compositionally biased region" description="Polar residues" evidence="1">
    <location>
        <begin position="687"/>
        <end position="696"/>
    </location>
</feature>
<feature type="compositionally biased region" description="Low complexity" evidence="1">
    <location>
        <begin position="651"/>
        <end position="668"/>
    </location>
</feature>
<dbReference type="RefSeq" id="WP_011996664.1">
    <property type="nucleotide sequence ID" value="NC_009727.1"/>
</dbReference>
<sequence>MSIDSDESPLEVSIYAKGNLEPQDRTTNQDNKLRCQCYVSLQEERILSCVMEVAGPMEDVQQLKKVLEEVGIENVIVPEEEIPNDIIKQGVIFAAKIGQELSRVDNFRDELKRHLGNRCLQEQRKSSSPSKIDSHINLIKKYLEECPHIIAGISAWMSDLMDLLIQCWEELSKDKEVQEAITLLKENETDTKKGVVYFDTRLGFSLLQPVCDVVEKKLRAENKDQFTVLGTLLQKLVVQYASFYEFELSKGQTDQRDLDGEASLKPSFNSEGLREFKTALDYLSAETNQEFSTLNPVARETCKRINSFNSTNLLEFLEGWYDANENESIVNEIVSYKWPSSMNDFIAEKQSQSSDRTSIDAEKQQNFSQSLIDAKMLLKTYDGYSRDQFVQSTNHLSREKIKQFFIRNAFKIAKEKGLEGQELIDYFRLVRQCDTVKSRYYFSFFGKSVGKSQASIFLEKVIKFAEDLQKGLKKKEKINLEKIGAQEKGLQWCKVHYRGIPFKDIMDTIEKDKEMSIEKDKKMSIENMLLSLVELKESYLTPLEKVKSKLSELEDNSKKSDVDWELHKRLSLKERKLDEGLQSLNEVEEVLSLVRSKKGLDCQFKNEPLETFALRTIRSAISNLEQLPKKGKQVKTVEAIKRNPFFVPISPASSTSSEVSSDRSSPGSEIPFFCLPPQFGASDELKSTSSTPRMNT</sequence>
<feature type="region of interest" description="Disordered" evidence="1">
    <location>
        <begin position="651"/>
        <end position="696"/>
    </location>
</feature>
<gene>
    <name evidence="2" type="ordered locus">CBUD_0638</name>
</gene>
<name>A9KC46_COXBN</name>
<evidence type="ECO:0000313" key="3">
    <source>
        <dbReference type="Proteomes" id="UP000008555"/>
    </source>
</evidence>
<protein>
    <submittedName>
        <fullName evidence="2">Uncharacterized protein</fullName>
    </submittedName>
</protein>
<dbReference type="EMBL" id="CP000733">
    <property type="protein sequence ID" value="ABS78140.2"/>
    <property type="molecule type" value="Genomic_DNA"/>
</dbReference>
<evidence type="ECO:0000313" key="2">
    <source>
        <dbReference type="EMBL" id="ABS78140.2"/>
    </source>
</evidence>
<proteinExistence type="predicted"/>